<organism evidence="1 2">
    <name type="scientific">Mycoplasma seminis</name>
    <dbReference type="NCBI Taxonomy" id="512749"/>
    <lineage>
        <taxon>Bacteria</taxon>
        <taxon>Bacillati</taxon>
        <taxon>Mycoplasmatota</taxon>
        <taxon>Mollicutes</taxon>
        <taxon>Mycoplasmataceae</taxon>
        <taxon>Mycoplasma</taxon>
    </lineage>
</organism>
<protein>
    <submittedName>
        <fullName evidence="1">Uncharacterized protein</fullName>
    </submittedName>
</protein>
<name>A0ABY9HE32_9MOLU</name>
<proteinExistence type="predicted"/>
<gene>
    <name evidence="1" type="ORF">Q8852_02225</name>
</gene>
<sequence>MRKIKKIIPLFLIGAISTISVVSTLSASRINNNLIKINKD</sequence>
<evidence type="ECO:0000313" key="2">
    <source>
        <dbReference type="Proteomes" id="UP001237011"/>
    </source>
</evidence>
<reference evidence="1" key="1">
    <citation type="submission" date="2023-08" db="EMBL/GenBank/DDBJ databases">
        <title>Complete genome sequence of Mycoplasma seminis 2200.</title>
        <authorList>
            <person name="Spergser J."/>
        </authorList>
    </citation>
    <scope>NUCLEOTIDE SEQUENCE [LARGE SCALE GENOMIC DNA]</scope>
    <source>
        <strain evidence="1">2200</strain>
    </source>
</reference>
<accession>A0ABY9HE32</accession>
<keyword evidence="2" id="KW-1185">Reference proteome</keyword>
<evidence type="ECO:0000313" key="1">
    <source>
        <dbReference type="EMBL" id="WLP85938.1"/>
    </source>
</evidence>
<dbReference type="RefSeq" id="WP_305938361.1">
    <property type="nucleotide sequence ID" value="NZ_CP132191.1"/>
</dbReference>
<dbReference type="EMBL" id="CP132191">
    <property type="protein sequence ID" value="WLP85938.1"/>
    <property type="molecule type" value="Genomic_DNA"/>
</dbReference>
<dbReference type="Proteomes" id="UP001237011">
    <property type="component" value="Chromosome"/>
</dbReference>